<dbReference type="InterPro" id="IPR001932">
    <property type="entry name" value="PPM-type_phosphatase-like_dom"/>
</dbReference>
<dbReference type="OrthoDB" id="420076at2759"/>
<evidence type="ECO:0000259" key="2">
    <source>
        <dbReference type="PROSITE" id="PS51746"/>
    </source>
</evidence>
<feature type="region of interest" description="Disordered" evidence="1">
    <location>
        <begin position="424"/>
        <end position="447"/>
    </location>
</feature>
<dbReference type="AlphaFoldDB" id="A0A448YNQ8"/>
<feature type="compositionally biased region" description="Basic and acidic residues" evidence="1">
    <location>
        <begin position="40"/>
        <end position="51"/>
    </location>
</feature>
<organism evidence="3 4">
    <name type="scientific">Brettanomyces naardenensis</name>
    <name type="common">Yeast</name>
    <dbReference type="NCBI Taxonomy" id="13370"/>
    <lineage>
        <taxon>Eukaryota</taxon>
        <taxon>Fungi</taxon>
        <taxon>Dikarya</taxon>
        <taxon>Ascomycota</taxon>
        <taxon>Saccharomycotina</taxon>
        <taxon>Pichiomycetes</taxon>
        <taxon>Pichiales</taxon>
        <taxon>Pichiaceae</taxon>
        <taxon>Brettanomyces</taxon>
    </lineage>
</organism>
<dbReference type="InterPro" id="IPR015655">
    <property type="entry name" value="PP2C"/>
</dbReference>
<dbReference type="STRING" id="13370.A0A448YNQ8"/>
<name>A0A448YNQ8_BRENA</name>
<accession>A0A448YNQ8</accession>
<dbReference type="FunCoup" id="A0A448YNQ8">
    <property type="interactions" value="605"/>
</dbReference>
<feature type="region of interest" description="Disordered" evidence="1">
    <location>
        <begin position="506"/>
        <end position="535"/>
    </location>
</feature>
<dbReference type="CDD" id="cd00143">
    <property type="entry name" value="PP2Cc"/>
    <property type="match status" value="1"/>
</dbReference>
<dbReference type="SUPFAM" id="SSF81606">
    <property type="entry name" value="PP2C-like"/>
    <property type="match status" value="1"/>
</dbReference>
<dbReference type="SMART" id="SM00332">
    <property type="entry name" value="PP2Cc"/>
    <property type="match status" value="1"/>
</dbReference>
<dbReference type="InParanoid" id="A0A448YNQ8"/>
<dbReference type="Pfam" id="PF00481">
    <property type="entry name" value="PP2C"/>
    <property type="match status" value="1"/>
</dbReference>
<evidence type="ECO:0000313" key="4">
    <source>
        <dbReference type="Proteomes" id="UP000290900"/>
    </source>
</evidence>
<feature type="compositionally biased region" description="Polar residues" evidence="1">
    <location>
        <begin position="53"/>
        <end position="63"/>
    </location>
</feature>
<dbReference type="Proteomes" id="UP000290900">
    <property type="component" value="Unassembled WGS sequence"/>
</dbReference>
<dbReference type="GO" id="GO:0005739">
    <property type="term" value="C:mitochondrion"/>
    <property type="evidence" value="ECO:0007669"/>
    <property type="project" value="TreeGrafter"/>
</dbReference>
<dbReference type="GO" id="GO:0004741">
    <property type="term" value="F:[pyruvate dehydrogenase (acetyl-transferring)]-phosphatase activity"/>
    <property type="evidence" value="ECO:0007669"/>
    <property type="project" value="TreeGrafter"/>
</dbReference>
<reference evidence="3 4" key="1">
    <citation type="submission" date="2018-12" db="EMBL/GenBank/DDBJ databases">
        <authorList>
            <person name="Tiukova I."/>
            <person name="Dainat J."/>
        </authorList>
    </citation>
    <scope>NUCLEOTIDE SEQUENCE [LARGE SCALE GENOMIC DNA]</scope>
</reference>
<dbReference type="PANTHER" id="PTHR13832:SF792">
    <property type="entry name" value="GM14286P"/>
    <property type="match status" value="1"/>
</dbReference>
<feature type="region of interest" description="Disordered" evidence="1">
    <location>
        <begin position="31"/>
        <end position="75"/>
    </location>
</feature>
<dbReference type="InterPro" id="IPR036457">
    <property type="entry name" value="PPM-type-like_dom_sf"/>
</dbReference>
<keyword evidence="4" id="KW-1185">Reference proteome</keyword>
<feature type="compositionally biased region" description="Low complexity" evidence="1">
    <location>
        <begin position="424"/>
        <end position="437"/>
    </location>
</feature>
<evidence type="ECO:0000256" key="1">
    <source>
        <dbReference type="SAM" id="MobiDB-lite"/>
    </source>
</evidence>
<dbReference type="EMBL" id="CAACVR010000023">
    <property type="protein sequence ID" value="VEU22572.1"/>
    <property type="molecule type" value="Genomic_DNA"/>
</dbReference>
<proteinExistence type="predicted"/>
<evidence type="ECO:0000313" key="3">
    <source>
        <dbReference type="EMBL" id="VEU22572.1"/>
    </source>
</evidence>
<dbReference type="Gene3D" id="3.60.40.10">
    <property type="entry name" value="PPM-type phosphatase domain"/>
    <property type="match status" value="1"/>
</dbReference>
<dbReference type="PROSITE" id="PS51746">
    <property type="entry name" value="PPM_2"/>
    <property type="match status" value="1"/>
</dbReference>
<protein>
    <submittedName>
        <fullName evidence="3">DEKNAAC103464</fullName>
    </submittedName>
</protein>
<sequence length="535" mass="59451">MRRGINIAVIGGLLMATSYLSITRNGLHADSSITSSSPFGRKEAGIEKKDFSTAASTTDSVKNGGTGSQKDKQSIPIFNDEEVNRRLRRFEESYFVDRGKGVSRYDICQLPSNNPIEDDRSEKVVEVPIQDKDHNNERDDSDWYFWSVFDGHAGWTTSAKLRDELVDTVVSEMATSAYKVTDDNMRMVPTSDSIDRAIKAGFLKLDNEIVTENIQKLLDHPENKNAAAELLMPALCGSCALMSFYDSHTKRLKVAVTGDSRALLGSLNDNDEWTVNSLSVDQTGSSPVEVARLLSEHPNEPNVIRNGRILGSLEPSRAFGDARYKWSRDLQLKIYNKFFGRQLPANLKTPPYVTAEPVVSTHDINPWRHDFLVMASDGLYEMLSNEEIVGLVVRWMEKQKIIKPKTSIFDSIFSRSSDSRLPKVIDVSDSSSKSQKQPFRKGGKGSTGKYILEDENVATHLIRNALSNGGNAENVNLLVSIPSPLSRRYRDDLTVTVVFFSDEDKKAAAESRTGGLEINRAATQGGLDKDVKAKL</sequence>
<feature type="domain" description="PPM-type phosphatase" evidence="2">
    <location>
        <begin position="104"/>
        <end position="500"/>
    </location>
</feature>
<gene>
    <name evidence="3" type="ORF">BRENAR_LOCUS3303</name>
</gene>
<dbReference type="PANTHER" id="PTHR13832">
    <property type="entry name" value="PROTEIN PHOSPHATASE 2C"/>
    <property type="match status" value="1"/>
</dbReference>